<feature type="transmembrane region" description="Helical" evidence="1">
    <location>
        <begin position="218"/>
        <end position="237"/>
    </location>
</feature>
<feature type="transmembrane region" description="Helical" evidence="1">
    <location>
        <begin position="130"/>
        <end position="151"/>
    </location>
</feature>
<feature type="transmembrane region" description="Helical" evidence="1">
    <location>
        <begin position="7"/>
        <end position="27"/>
    </location>
</feature>
<organism evidence="3 4">
    <name type="scientific">Halosegnis marinus</name>
    <dbReference type="NCBI Taxonomy" id="3034023"/>
    <lineage>
        <taxon>Archaea</taxon>
        <taxon>Methanobacteriati</taxon>
        <taxon>Methanobacteriota</taxon>
        <taxon>Stenosarchaea group</taxon>
        <taxon>Halobacteria</taxon>
        <taxon>Halobacteriales</taxon>
        <taxon>Natronomonadaceae</taxon>
        <taxon>Halosegnis</taxon>
    </lineage>
</organism>
<dbReference type="AlphaFoldDB" id="A0ABD5ZQC8"/>
<feature type="domain" description="Major facilitator superfamily (MFS) profile" evidence="2">
    <location>
        <begin position="7"/>
        <end position="394"/>
    </location>
</feature>
<accession>A0ABD5ZQC8</accession>
<evidence type="ECO:0000259" key="2">
    <source>
        <dbReference type="PROSITE" id="PS50850"/>
    </source>
</evidence>
<proteinExistence type="predicted"/>
<dbReference type="InterPro" id="IPR036259">
    <property type="entry name" value="MFS_trans_sf"/>
</dbReference>
<feature type="transmembrane region" description="Helical" evidence="1">
    <location>
        <begin position="163"/>
        <end position="184"/>
    </location>
</feature>
<feature type="transmembrane region" description="Helical" evidence="1">
    <location>
        <begin position="281"/>
        <end position="299"/>
    </location>
</feature>
<feature type="transmembrane region" description="Helical" evidence="1">
    <location>
        <begin position="47"/>
        <end position="67"/>
    </location>
</feature>
<dbReference type="Gene3D" id="1.20.1250.20">
    <property type="entry name" value="MFS general substrate transporter like domains"/>
    <property type="match status" value="2"/>
</dbReference>
<protein>
    <submittedName>
        <fullName evidence="3">CynX/NimT family MFS transporter</fullName>
    </submittedName>
</protein>
<dbReference type="InterPro" id="IPR020846">
    <property type="entry name" value="MFS_dom"/>
</dbReference>
<keyword evidence="1" id="KW-1133">Transmembrane helix</keyword>
<feature type="transmembrane region" description="Helical" evidence="1">
    <location>
        <begin position="338"/>
        <end position="365"/>
    </location>
</feature>
<feature type="transmembrane region" description="Helical" evidence="1">
    <location>
        <begin position="257"/>
        <end position="274"/>
    </location>
</feature>
<evidence type="ECO:0000313" key="4">
    <source>
        <dbReference type="Proteomes" id="UP001596398"/>
    </source>
</evidence>
<keyword evidence="1" id="KW-0812">Transmembrane</keyword>
<sequence>MNRRRALALVVVAALTYTGLTFCWFTLPAYLPTIRTELGLSGTEAGLVAGAVPLTYVPLSILSGLAVDRVGAGRSLAVGLALVGVAQVARAFAPGFPTLLGATVLLGVGGTAITFGLPKLVSTLFPADEAGLPSSLYLLGASAGTASAYALGRPVLGPMLGGWRALFLWSGVAALAYALAWALVARGAVPTAETDGRFDRDSLGRDLRAVFASRPLRLVVVLGVVYLSVIHGLQGWLPTVLEARGLGSDAAGRTTSLLVAANAAGVLAVPALADRYGARRAAVVACGAAVTLGVSGIVTGGLGPALLAGVVFAGLGVGGLSPLVRAIPPELDGIGSRLTGVAVGVVFAGGEVGGFLGPVVVGALYDATGSYAAGLGLLAAAGVAAVGAGLRLRV</sequence>
<dbReference type="SUPFAM" id="SSF103473">
    <property type="entry name" value="MFS general substrate transporter"/>
    <property type="match status" value="1"/>
</dbReference>
<dbReference type="EMBL" id="JBHTAP010000001">
    <property type="protein sequence ID" value="MFC7235626.1"/>
    <property type="molecule type" value="Genomic_DNA"/>
</dbReference>
<dbReference type="RefSeq" id="WP_276233763.1">
    <property type="nucleotide sequence ID" value="NZ_CP119802.1"/>
</dbReference>
<feature type="transmembrane region" description="Helical" evidence="1">
    <location>
        <begin position="76"/>
        <end position="93"/>
    </location>
</feature>
<dbReference type="Pfam" id="PF07690">
    <property type="entry name" value="MFS_1"/>
    <property type="match status" value="1"/>
</dbReference>
<gene>
    <name evidence="3" type="ORF">ACFQJ4_09905</name>
</gene>
<keyword evidence="4" id="KW-1185">Reference proteome</keyword>
<evidence type="ECO:0000313" key="3">
    <source>
        <dbReference type="EMBL" id="MFC7235626.1"/>
    </source>
</evidence>
<dbReference type="InterPro" id="IPR011701">
    <property type="entry name" value="MFS"/>
</dbReference>
<dbReference type="GeneID" id="79267323"/>
<dbReference type="PANTHER" id="PTHR23523">
    <property type="match status" value="1"/>
</dbReference>
<feature type="transmembrane region" description="Helical" evidence="1">
    <location>
        <begin position="305"/>
        <end position="326"/>
    </location>
</feature>
<dbReference type="PROSITE" id="PS50850">
    <property type="entry name" value="MFS"/>
    <property type="match status" value="1"/>
</dbReference>
<dbReference type="Proteomes" id="UP001596398">
    <property type="component" value="Unassembled WGS sequence"/>
</dbReference>
<dbReference type="InterPro" id="IPR052524">
    <property type="entry name" value="MFS_Cyanate_Porter"/>
</dbReference>
<keyword evidence="1" id="KW-0472">Membrane</keyword>
<name>A0ABD5ZQC8_9EURY</name>
<feature type="transmembrane region" description="Helical" evidence="1">
    <location>
        <begin position="371"/>
        <end position="390"/>
    </location>
</feature>
<feature type="transmembrane region" description="Helical" evidence="1">
    <location>
        <begin position="99"/>
        <end position="118"/>
    </location>
</feature>
<dbReference type="PANTHER" id="PTHR23523:SF2">
    <property type="entry name" value="2-NITROIMIDAZOLE TRANSPORTER"/>
    <property type="match status" value="1"/>
</dbReference>
<evidence type="ECO:0000256" key="1">
    <source>
        <dbReference type="SAM" id="Phobius"/>
    </source>
</evidence>
<comment type="caution">
    <text evidence="3">The sequence shown here is derived from an EMBL/GenBank/DDBJ whole genome shotgun (WGS) entry which is preliminary data.</text>
</comment>
<reference evidence="3 4" key="1">
    <citation type="journal article" date="2019" name="Int. J. Syst. Evol. Microbiol.">
        <title>The Global Catalogue of Microorganisms (GCM) 10K type strain sequencing project: providing services to taxonomists for standard genome sequencing and annotation.</title>
        <authorList>
            <consortium name="The Broad Institute Genomics Platform"/>
            <consortium name="The Broad Institute Genome Sequencing Center for Infectious Disease"/>
            <person name="Wu L."/>
            <person name="Ma J."/>
        </authorList>
    </citation>
    <scope>NUCLEOTIDE SEQUENCE [LARGE SCALE GENOMIC DNA]</scope>
    <source>
        <strain evidence="3 4">DT85</strain>
    </source>
</reference>